<gene>
    <name evidence="2" type="ORF">LWC34_47075</name>
</gene>
<sequence length="439" mass="46447">MFRIITAIAAVATVVACAQAPAAPKIDLPVSGGDGGTIDKLAADAVADVHAFWQETFPATFNGEFAPVKRLVSYDSTGASKEFCGTKTAGVPNAFYCPSDDSIAWDRGELLPMLSESFGEASVVAVLAHEIGHAVQLRLGERQGTPTIVREQQADCYTGAYFRWTTDGKSKSFKLDAGEGLNPILSTLFFIRDTVGSEFDAKGAHGSAFDRVTAFQFGFSEGPARCARIDIAEISQRSTQQKFSPRDLDTGLGKGNIRVDDPQLQEQLIRTLRAAFPRAQSTVTRARARCADAPLTTPVAYCPSTNVVSLNMQDLVKIGTPPRRGREGGIGDFAAFAEIASRYALSAQKTAGLPIEGPSAGQRTACLTGTWAATIVSGAGAALELSPGDLDEAVAEMLAPKSLIAADAKGVSTSSGFARVEAFRDGFLRDAETCVAKYR</sequence>
<evidence type="ECO:0000313" key="3">
    <source>
        <dbReference type="Proteomes" id="UP001521150"/>
    </source>
</evidence>
<organism evidence="2 3">
    <name type="scientific">Kibdelosporangium philippinense</name>
    <dbReference type="NCBI Taxonomy" id="211113"/>
    <lineage>
        <taxon>Bacteria</taxon>
        <taxon>Bacillati</taxon>
        <taxon>Actinomycetota</taxon>
        <taxon>Actinomycetes</taxon>
        <taxon>Pseudonocardiales</taxon>
        <taxon>Pseudonocardiaceae</taxon>
        <taxon>Kibdelosporangium</taxon>
    </lineage>
</organism>
<proteinExistence type="predicted"/>
<keyword evidence="1" id="KW-0732">Signal</keyword>
<protein>
    <submittedName>
        <fullName evidence="2">Neutral zinc metallopeptidase</fullName>
    </submittedName>
</protein>
<evidence type="ECO:0000313" key="2">
    <source>
        <dbReference type="EMBL" id="MCE7010318.1"/>
    </source>
</evidence>
<evidence type="ECO:0000256" key="1">
    <source>
        <dbReference type="SAM" id="SignalP"/>
    </source>
</evidence>
<dbReference type="RefSeq" id="WP_233731927.1">
    <property type="nucleotide sequence ID" value="NZ_JAJVCN010000004.1"/>
</dbReference>
<keyword evidence="3" id="KW-1185">Reference proteome</keyword>
<accession>A0ABS8ZSU3</accession>
<dbReference type="PROSITE" id="PS51257">
    <property type="entry name" value="PROKAR_LIPOPROTEIN"/>
    <property type="match status" value="1"/>
</dbReference>
<feature type="signal peptide" evidence="1">
    <location>
        <begin position="1"/>
        <end position="22"/>
    </location>
</feature>
<comment type="caution">
    <text evidence="2">The sequence shown here is derived from an EMBL/GenBank/DDBJ whole genome shotgun (WGS) entry which is preliminary data.</text>
</comment>
<name>A0ABS8ZSU3_9PSEU</name>
<feature type="chain" id="PRO_5045207569" evidence="1">
    <location>
        <begin position="23"/>
        <end position="439"/>
    </location>
</feature>
<dbReference type="Pfam" id="PF04228">
    <property type="entry name" value="Zn_peptidase"/>
    <property type="match status" value="1"/>
</dbReference>
<dbReference type="SUPFAM" id="SSF55486">
    <property type="entry name" value="Metalloproteases ('zincins'), catalytic domain"/>
    <property type="match status" value="1"/>
</dbReference>
<dbReference type="EMBL" id="JAJVCN010000004">
    <property type="protein sequence ID" value="MCE7010318.1"/>
    <property type="molecule type" value="Genomic_DNA"/>
</dbReference>
<reference evidence="2 3" key="1">
    <citation type="submission" date="2021-12" db="EMBL/GenBank/DDBJ databases">
        <title>Genome sequence of Kibdelosporangium philippinense ATCC 49844.</title>
        <authorList>
            <person name="Fedorov E.A."/>
            <person name="Omeragic M."/>
            <person name="Shalygina K.F."/>
            <person name="Maclea K.S."/>
        </authorList>
    </citation>
    <scope>NUCLEOTIDE SEQUENCE [LARGE SCALE GENOMIC DNA]</scope>
    <source>
        <strain evidence="2 3">ATCC 49844</strain>
    </source>
</reference>
<dbReference type="Proteomes" id="UP001521150">
    <property type="component" value="Unassembled WGS sequence"/>
</dbReference>
<dbReference type="InterPro" id="IPR007343">
    <property type="entry name" value="Uncharacterised_pept_Zn_put"/>
</dbReference>